<dbReference type="Pfam" id="PF03055">
    <property type="entry name" value="RPE65"/>
    <property type="match status" value="1"/>
</dbReference>
<keyword evidence="5 6" id="KW-0408">Iron</keyword>
<accession>A0A7I8L0R3</accession>
<evidence type="ECO:0000313" key="8">
    <source>
        <dbReference type="EMBL" id="CAA7402794.1"/>
    </source>
</evidence>
<proteinExistence type="inferred from homology"/>
<keyword evidence="3" id="KW-0223">Dioxygenase</keyword>
<evidence type="ECO:0000256" key="6">
    <source>
        <dbReference type="PIRSR" id="PIRSR604294-1"/>
    </source>
</evidence>
<dbReference type="PANTHER" id="PTHR10543">
    <property type="entry name" value="BETA-CAROTENE DIOXYGENASE"/>
    <property type="match status" value="1"/>
</dbReference>
<gene>
    <name evidence="8" type="ORF">SI8410_09013472</name>
</gene>
<dbReference type="Proteomes" id="UP000663760">
    <property type="component" value="Chromosome 9"/>
</dbReference>
<sequence length="527" mass="58631">MAPVVSASLAPTTRFPSPSPDPIGRRRRLPSPRLTSAPTLPHAAPDPRAHVSMPPAPNIGRKGETKLAVWTSIQQESWEGDLVVEGHIPPRLKETYLRNGRGLWNIEDHDFVHMFDGYATLVGVHFDDGRVKAGHRQIQSEAYKAALKNKRLCYREFSENPRTENLLAYIGELAGLFSGSSLTDNANISVIELGDRRVICMAETIKGTIHCSHPIVTDSEYLTLLPDLVRPGYQVVRMEPGSNVRRLIGRVDCRGGPTARWAHWFPVTENYVVVPGMPLRYSVKNILRSEPTPLFKFEWHPDSGAFIHFMCKTSGSIVASVEVPQYLTFHFINAYEEQDGDGRVVAIVADCCEHNADPAILEKLTLQNLRSFSGVDSLPDARVERFRIPLDGTPRGLLEAALDPEHHGRGMDMRSINPKYMGKKYRYAYACGAKRPCNFPNALTKIDLVEKTTRTWHQEGAVPSEPLLVERPGAVREDDGVVISLVSGKDGEGYVLLLDGSTFEEIARGGLPYGLPYGLHECWVPRT</sequence>
<evidence type="ECO:0000256" key="1">
    <source>
        <dbReference type="ARBA" id="ARBA00006787"/>
    </source>
</evidence>
<comment type="cofactor">
    <cofactor evidence="6">
        <name>Fe(2+)</name>
        <dbReference type="ChEBI" id="CHEBI:29033"/>
    </cofactor>
    <text evidence="6">Binds 1 Fe(2+) ion per subunit.</text>
</comment>
<evidence type="ECO:0000256" key="2">
    <source>
        <dbReference type="ARBA" id="ARBA00022723"/>
    </source>
</evidence>
<evidence type="ECO:0000313" key="9">
    <source>
        <dbReference type="Proteomes" id="UP000663760"/>
    </source>
</evidence>
<feature type="binding site" evidence="6">
    <location>
        <position position="213"/>
    </location>
    <ligand>
        <name>Fe cation</name>
        <dbReference type="ChEBI" id="CHEBI:24875"/>
        <note>catalytic</note>
    </ligand>
</feature>
<dbReference type="EMBL" id="LR746272">
    <property type="protein sequence ID" value="CAA7402794.1"/>
    <property type="molecule type" value="Genomic_DNA"/>
</dbReference>
<evidence type="ECO:0000256" key="3">
    <source>
        <dbReference type="ARBA" id="ARBA00022964"/>
    </source>
</evidence>
<evidence type="ECO:0000256" key="4">
    <source>
        <dbReference type="ARBA" id="ARBA00023002"/>
    </source>
</evidence>
<keyword evidence="4" id="KW-0560">Oxidoreductase</keyword>
<keyword evidence="2 6" id="KW-0479">Metal-binding</keyword>
<organism evidence="8 9">
    <name type="scientific">Spirodela intermedia</name>
    <name type="common">Intermediate duckweed</name>
    <dbReference type="NCBI Taxonomy" id="51605"/>
    <lineage>
        <taxon>Eukaryota</taxon>
        <taxon>Viridiplantae</taxon>
        <taxon>Streptophyta</taxon>
        <taxon>Embryophyta</taxon>
        <taxon>Tracheophyta</taxon>
        <taxon>Spermatophyta</taxon>
        <taxon>Magnoliopsida</taxon>
        <taxon>Liliopsida</taxon>
        <taxon>Araceae</taxon>
        <taxon>Lemnoideae</taxon>
        <taxon>Spirodela</taxon>
    </lineage>
</organism>
<dbReference type="OrthoDB" id="407010at2759"/>
<dbReference type="GO" id="GO:0016121">
    <property type="term" value="P:carotene catabolic process"/>
    <property type="evidence" value="ECO:0007669"/>
    <property type="project" value="TreeGrafter"/>
</dbReference>
<evidence type="ECO:0000256" key="7">
    <source>
        <dbReference type="SAM" id="MobiDB-lite"/>
    </source>
</evidence>
<feature type="binding site" evidence="6">
    <location>
        <position position="263"/>
    </location>
    <ligand>
        <name>Fe cation</name>
        <dbReference type="ChEBI" id="CHEBI:24875"/>
        <note>catalytic</note>
    </ligand>
</feature>
<dbReference type="GO" id="GO:0009507">
    <property type="term" value="C:chloroplast"/>
    <property type="evidence" value="ECO:0007669"/>
    <property type="project" value="TreeGrafter"/>
</dbReference>
<dbReference type="PANTHER" id="PTHR10543:SF24">
    <property type="entry name" value="CAROTENOID ISOMEROOXYGENASE"/>
    <property type="match status" value="1"/>
</dbReference>
<dbReference type="GO" id="GO:0046872">
    <property type="term" value="F:metal ion binding"/>
    <property type="evidence" value="ECO:0007669"/>
    <property type="project" value="UniProtKB-KW"/>
</dbReference>
<reference evidence="8" key="1">
    <citation type="submission" date="2020-02" db="EMBL/GenBank/DDBJ databases">
        <authorList>
            <person name="Scholz U."/>
            <person name="Mascher M."/>
            <person name="Fiebig A."/>
        </authorList>
    </citation>
    <scope>NUCLEOTIDE SEQUENCE</scope>
</reference>
<feature type="region of interest" description="Disordered" evidence="7">
    <location>
        <begin position="1"/>
        <end position="61"/>
    </location>
</feature>
<dbReference type="GO" id="GO:0010436">
    <property type="term" value="F:carotenoid dioxygenase activity"/>
    <property type="evidence" value="ECO:0007669"/>
    <property type="project" value="TreeGrafter"/>
</dbReference>
<dbReference type="AlphaFoldDB" id="A0A7I8L0R3"/>
<protein>
    <submittedName>
        <fullName evidence="8">Uncharacterized protein</fullName>
    </submittedName>
</protein>
<dbReference type="InterPro" id="IPR004294">
    <property type="entry name" value="Carotenoid_Oase"/>
</dbReference>
<feature type="binding site" evidence="6">
    <location>
        <position position="520"/>
    </location>
    <ligand>
        <name>Fe cation</name>
        <dbReference type="ChEBI" id="CHEBI:24875"/>
        <note>catalytic</note>
    </ligand>
</feature>
<keyword evidence="9" id="KW-1185">Reference proteome</keyword>
<evidence type="ECO:0000256" key="5">
    <source>
        <dbReference type="ARBA" id="ARBA00023004"/>
    </source>
</evidence>
<feature type="binding site" evidence="6">
    <location>
        <position position="330"/>
    </location>
    <ligand>
        <name>Fe cation</name>
        <dbReference type="ChEBI" id="CHEBI:24875"/>
        <note>catalytic</note>
    </ligand>
</feature>
<comment type="similarity">
    <text evidence="1">Belongs to the carotenoid oxygenase family.</text>
</comment>
<name>A0A7I8L0R3_SPIIN</name>